<dbReference type="Pfam" id="PF01239">
    <property type="entry name" value="PPTA"/>
    <property type="match status" value="2"/>
</dbReference>
<name>A0AAW1V802_9CUCU</name>
<gene>
    <name evidence="5" type="ORF">WA026_016619</name>
</gene>
<comment type="caution">
    <text evidence="5">The sequence shown here is derived from an EMBL/GenBank/DDBJ whole genome shotgun (WGS) entry which is preliminary data.</text>
</comment>
<evidence type="ECO:0000256" key="3">
    <source>
        <dbReference type="ARBA" id="ARBA00022679"/>
    </source>
</evidence>
<comment type="similarity">
    <text evidence="1">Belongs to the protein prenyltransferase subunit alpha family.</text>
</comment>
<dbReference type="Gene3D" id="1.25.40.120">
    <property type="entry name" value="Protein prenylyltransferase"/>
    <property type="match status" value="1"/>
</dbReference>
<evidence type="ECO:0000256" key="1">
    <source>
        <dbReference type="ARBA" id="ARBA00006734"/>
    </source>
</evidence>
<dbReference type="GO" id="GO:0008318">
    <property type="term" value="F:protein prenyltransferase activity"/>
    <property type="evidence" value="ECO:0007669"/>
    <property type="project" value="InterPro"/>
</dbReference>
<keyword evidence="6" id="KW-1185">Reference proteome</keyword>
<keyword evidence="2" id="KW-0637">Prenyltransferase</keyword>
<keyword evidence="3" id="KW-0808">Transferase</keyword>
<dbReference type="PANTHER" id="PTHR11129:SF3">
    <property type="entry name" value="PROTEIN PRENYLTRANSFERASE ALPHA SUBUNIT REPEAT-CONTAINING PROTEIN 1"/>
    <property type="match status" value="1"/>
</dbReference>
<dbReference type="Proteomes" id="UP001431783">
    <property type="component" value="Unassembled WGS sequence"/>
</dbReference>
<evidence type="ECO:0000256" key="4">
    <source>
        <dbReference type="ARBA" id="ARBA00022737"/>
    </source>
</evidence>
<evidence type="ECO:0000313" key="5">
    <source>
        <dbReference type="EMBL" id="KAK9891821.1"/>
    </source>
</evidence>
<dbReference type="AlphaFoldDB" id="A0AAW1V802"/>
<dbReference type="SUPFAM" id="SSF48439">
    <property type="entry name" value="Protein prenylyltransferase"/>
    <property type="match status" value="1"/>
</dbReference>
<keyword evidence="4" id="KW-0677">Repeat</keyword>
<dbReference type="InterPro" id="IPR002088">
    <property type="entry name" value="Prenyl_trans_a"/>
</dbReference>
<evidence type="ECO:0000256" key="2">
    <source>
        <dbReference type="ARBA" id="ARBA00022602"/>
    </source>
</evidence>
<dbReference type="PROSITE" id="PS51147">
    <property type="entry name" value="PFTA"/>
    <property type="match status" value="1"/>
</dbReference>
<dbReference type="EMBL" id="JARQZJ010000130">
    <property type="protein sequence ID" value="KAK9891821.1"/>
    <property type="molecule type" value="Genomic_DNA"/>
</dbReference>
<sequence>MVEQNAMCEKILRKLEHILSINTEIQEFAIVPTPEIEKNKSPVLYEHNCLGIESWCKQYLLQYTHSNLLEARKDLIRNSLTFEEKKNLNRVLIGALLIQPNVTTFWNMKRELVKSDILNTQLELDFSRIALTYHSKCNEIFSYRKWLIDLINLKQKNYALYKNELSLCETATEKSKNNYHAWNHRIWCLQNISAQYLEDMLISELNFSLSWISKHISEFSGFFYRQVLINSLHNLKSLFQIQMFNLEGILKYLKFSTLYDDPLYVFFHLLGKSNVFPIIEDCPKFVNLLAVLLHDLTYISTELNFLYCDHECLWNYRKFLVIHIMNVLYEYHGVVFHYHLVIPSENRTSLNEINMLNLDIKEVRNEIPRKVSSSNLYKIVIQNELEFIESNKNMVNILQNNLALRYFKWLKCSNFYKY</sequence>
<evidence type="ECO:0000313" key="6">
    <source>
        <dbReference type="Proteomes" id="UP001431783"/>
    </source>
</evidence>
<proteinExistence type="inferred from homology"/>
<organism evidence="5 6">
    <name type="scientific">Henosepilachna vigintioctopunctata</name>
    <dbReference type="NCBI Taxonomy" id="420089"/>
    <lineage>
        <taxon>Eukaryota</taxon>
        <taxon>Metazoa</taxon>
        <taxon>Ecdysozoa</taxon>
        <taxon>Arthropoda</taxon>
        <taxon>Hexapoda</taxon>
        <taxon>Insecta</taxon>
        <taxon>Pterygota</taxon>
        <taxon>Neoptera</taxon>
        <taxon>Endopterygota</taxon>
        <taxon>Coleoptera</taxon>
        <taxon>Polyphaga</taxon>
        <taxon>Cucujiformia</taxon>
        <taxon>Coccinelloidea</taxon>
        <taxon>Coccinellidae</taxon>
        <taxon>Epilachninae</taxon>
        <taxon>Epilachnini</taxon>
        <taxon>Henosepilachna</taxon>
    </lineage>
</organism>
<evidence type="ECO:0008006" key="7">
    <source>
        <dbReference type="Google" id="ProtNLM"/>
    </source>
</evidence>
<dbReference type="PANTHER" id="PTHR11129">
    <property type="entry name" value="PROTEIN FARNESYLTRANSFERASE ALPHA SUBUNIT/RAB GERANYLGERANYL TRANSFERASE ALPHA SUBUNIT"/>
    <property type="match status" value="1"/>
</dbReference>
<accession>A0AAW1V802</accession>
<protein>
    <recommendedName>
        <fullName evidence="7">Protein prenyltransferase alpha subunit repeat-containing protein 1</fullName>
    </recommendedName>
</protein>
<dbReference type="GO" id="GO:0005737">
    <property type="term" value="C:cytoplasm"/>
    <property type="evidence" value="ECO:0007669"/>
    <property type="project" value="TreeGrafter"/>
</dbReference>
<reference evidence="5 6" key="1">
    <citation type="submission" date="2023-03" db="EMBL/GenBank/DDBJ databases">
        <title>Genome insight into feeding habits of ladybird beetles.</title>
        <authorList>
            <person name="Li H.-S."/>
            <person name="Huang Y.-H."/>
            <person name="Pang H."/>
        </authorList>
    </citation>
    <scope>NUCLEOTIDE SEQUENCE [LARGE SCALE GENOMIC DNA]</scope>
    <source>
        <strain evidence="5">SYSU_2023b</strain>
        <tissue evidence="5">Whole body</tissue>
    </source>
</reference>